<reference evidence="1" key="2">
    <citation type="submission" date="2020-07" db="EMBL/GenBank/DDBJ databases">
        <authorList>
            <person name="Vera ALvarez R."/>
            <person name="Arias-Moreno D.M."/>
            <person name="Jimenez-Jacinto V."/>
            <person name="Jimenez-Bremont J.F."/>
            <person name="Swaminathan K."/>
            <person name="Moose S.P."/>
            <person name="Guerrero-Gonzalez M.L."/>
            <person name="Marino-Ramirez L."/>
            <person name="Landsman D."/>
            <person name="Rodriguez-Kessler M."/>
            <person name="Delgado-Sanchez P."/>
        </authorList>
    </citation>
    <scope>NUCLEOTIDE SEQUENCE</scope>
    <source>
        <tissue evidence="1">Cladode</tissue>
    </source>
</reference>
<protein>
    <submittedName>
        <fullName evidence="1">Uncharacterized protein</fullName>
    </submittedName>
</protein>
<dbReference type="EMBL" id="GISG01063475">
    <property type="protein sequence ID" value="MBA4627753.1"/>
    <property type="molecule type" value="Transcribed_RNA"/>
</dbReference>
<evidence type="ECO:0000313" key="1">
    <source>
        <dbReference type="EMBL" id="MBA4627753.1"/>
    </source>
</evidence>
<organism evidence="1">
    <name type="scientific">Opuntia streptacantha</name>
    <name type="common">Prickly pear cactus</name>
    <name type="synonym">Opuntia cardona</name>
    <dbReference type="NCBI Taxonomy" id="393608"/>
    <lineage>
        <taxon>Eukaryota</taxon>
        <taxon>Viridiplantae</taxon>
        <taxon>Streptophyta</taxon>
        <taxon>Embryophyta</taxon>
        <taxon>Tracheophyta</taxon>
        <taxon>Spermatophyta</taxon>
        <taxon>Magnoliopsida</taxon>
        <taxon>eudicotyledons</taxon>
        <taxon>Gunneridae</taxon>
        <taxon>Pentapetalae</taxon>
        <taxon>Caryophyllales</taxon>
        <taxon>Cactineae</taxon>
        <taxon>Cactaceae</taxon>
        <taxon>Opuntioideae</taxon>
        <taxon>Opuntia</taxon>
    </lineage>
</organism>
<accession>A0A7C8YWB3</accession>
<name>A0A7C8YWB3_OPUST</name>
<proteinExistence type="predicted"/>
<reference evidence="1" key="1">
    <citation type="journal article" date="2013" name="J. Plant Res.">
        <title>Effect of fungi and light on seed germination of three Opuntia species from semiarid lands of central Mexico.</title>
        <authorList>
            <person name="Delgado-Sanchez P."/>
            <person name="Jimenez-Bremont J.F."/>
            <person name="Guerrero-Gonzalez Mde L."/>
            <person name="Flores J."/>
        </authorList>
    </citation>
    <scope>NUCLEOTIDE SEQUENCE</scope>
    <source>
        <tissue evidence="1">Cladode</tissue>
    </source>
</reference>
<dbReference type="AlphaFoldDB" id="A0A7C8YWB3"/>
<sequence>MYAREQTSHQLRLLIRNSACIGNQELNHQLLLLSACLCARCCFWTGPDNDKYFTVVSGESGPHRLGLQCHINGLCTRVYQTRSVVPCSDTSQSLRLRLFFNLKTCIGCVVCKSLAQLEVLCF</sequence>